<accession>A0A6J8A821</accession>
<feature type="compositionally biased region" description="Basic and acidic residues" evidence="1">
    <location>
        <begin position="173"/>
        <end position="190"/>
    </location>
</feature>
<organism evidence="2 3">
    <name type="scientific">Mytilus coruscus</name>
    <name type="common">Sea mussel</name>
    <dbReference type="NCBI Taxonomy" id="42192"/>
    <lineage>
        <taxon>Eukaryota</taxon>
        <taxon>Metazoa</taxon>
        <taxon>Spiralia</taxon>
        <taxon>Lophotrochozoa</taxon>
        <taxon>Mollusca</taxon>
        <taxon>Bivalvia</taxon>
        <taxon>Autobranchia</taxon>
        <taxon>Pteriomorphia</taxon>
        <taxon>Mytilida</taxon>
        <taxon>Mytiloidea</taxon>
        <taxon>Mytilidae</taxon>
        <taxon>Mytilinae</taxon>
        <taxon>Mytilus</taxon>
    </lineage>
</organism>
<keyword evidence="3" id="KW-1185">Reference proteome</keyword>
<feature type="region of interest" description="Disordered" evidence="1">
    <location>
        <begin position="409"/>
        <end position="443"/>
    </location>
</feature>
<name>A0A6J8A821_MYTCO</name>
<evidence type="ECO:0000313" key="2">
    <source>
        <dbReference type="EMBL" id="CAC5363115.1"/>
    </source>
</evidence>
<sequence length="538" mass="60840">MKQTDINEAVIEQYRMAADRKFHYWIKQARYNAELIFTQDWIEENLPSLEGKREKKSDWRKKKQEKRKGGYSEYDRPAGGMCRDVRLETDPSLQVVRENVGSKTSIEKVANVETGQLLTENMKQEADMKSDNKNADSSQRSLDSSRSSQMKYSDVRLETNPNLMVVRENAGSRSKEQKKKTDQSSKMKYSDVRLENNPNLTVVRENAADKSRSSRLKYTDVRLETNPNLTIVRENAGGKTKMLVKESIKNIQTNEESQQIISANITDAEVIAEHGKNQNNDAEVIAEHGKNQNNNADVITEHGKNQNNDAEVIAEHGKNQNNDAEVIAEHGKNQNNNADVLPEHGKNQNIDAEVIAEHGKNQNNDAEVIAEHGKKQNNDGEVMPEHGKNQNNNADVMPEHDQILNNSTDVRKDSSEVSKLEFESEKFLPEPENESATKEGDITQRRQDQLICDGNLRESSKVGTLLNYSEAVKSAGKFKENKTEKDDIKPDESDIDVKNEVSGALSSLLALVETEITKNLIMMETPSQINKIKHIQRM</sequence>
<dbReference type="Proteomes" id="UP000507470">
    <property type="component" value="Unassembled WGS sequence"/>
</dbReference>
<feature type="region of interest" description="Disordered" evidence="1">
    <location>
        <begin position="52"/>
        <end position="83"/>
    </location>
</feature>
<evidence type="ECO:0000256" key="1">
    <source>
        <dbReference type="SAM" id="MobiDB-lite"/>
    </source>
</evidence>
<dbReference type="OrthoDB" id="6135086at2759"/>
<gene>
    <name evidence="2" type="ORF">MCOR_4656</name>
</gene>
<proteinExistence type="predicted"/>
<dbReference type="AlphaFoldDB" id="A0A6J8A821"/>
<dbReference type="EMBL" id="CACVKT020000785">
    <property type="protein sequence ID" value="CAC5363115.1"/>
    <property type="molecule type" value="Genomic_DNA"/>
</dbReference>
<reference evidence="2 3" key="1">
    <citation type="submission" date="2020-06" db="EMBL/GenBank/DDBJ databases">
        <authorList>
            <person name="Li R."/>
            <person name="Bekaert M."/>
        </authorList>
    </citation>
    <scope>NUCLEOTIDE SEQUENCE [LARGE SCALE GENOMIC DNA]</scope>
    <source>
        <strain evidence="3">wild</strain>
    </source>
</reference>
<evidence type="ECO:0000313" key="3">
    <source>
        <dbReference type="Proteomes" id="UP000507470"/>
    </source>
</evidence>
<feature type="compositionally biased region" description="Basic and acidic residues" evidence="1">
    <location>
        <begin position="125"/>
        <end position="134"/>
    </location>
</feature>
<feature type="compositionally biased region" description="Low complexity" evidence="1">
    <location>
        <begin position="136"/>
        <end position="149"/>
    </location>
</feature>
<feature type="compositionally biased region" description="Basic and acidic residues" evidence="1">
    <location>
        <begin position="67"/>
        <end position="76"/>
    </location>
</feature>
<protein>
    <submittedName>
        <fullName evidence="2">Uncharacterized protein</fullName>
    </submittedName>
</protein>
<feature type="region of interest" description="Disordered" evidence="1">
    <location>
        <begin position="125"/>
        <end position="190"/>
    </location>
</feature>